<evidence type="ECO:0000313" key="2">
    <source>
        <dbReference type="EMBL" id="SMF86882.1"/>
    </source>
</evidence>
<keyword evidence="1" id="KW-1133">Transmembrane helix</keyword>
<dbReference type="EMBL" id="LT840184">
    <property type="protein sequence ID" value="SMF86882.1"/>
    <property type="molecule type" value="Genomic_DNA"/>
</dbReference>
<name>A0A1X7HHQ8_9BACL</name>
<dbReference type="AlphaFoldDB" id="A0A1X7HHQ8"/>
<sequence length="71" mass="8356">MSKQLVWLIQILALLRGLAFPFVQVILRIVMLLIVYFIDVVVSEKTEKNRRVLLFWVIGLILGYLVRGEIW</sequence>
<gene>
    <name evidence="2" type="ORF">SAMN05661091_3543</name>
</gene>
<feature type="transmembrane region" description="Helical" evidence="1">
    <location>
        <begin position="29"/>
        <end position="46"/>
    </location>
</feature>
<dbReference type="RefSeq" id="WP_208914384.1">
    <property type="nucleotide sequence ID" value="NZ_LT840184.1"/>
</dbReference>
<keyword evidence="1" id="KW-0812">Transmembrane</keyword>
<accession>A0A1X7HHQ8</accession>
<dbReference type="Proteomes" id="UP000192940">
    <property type="component" value="Chromosome I"/>
</dbReference>
<keyword evidence="1" id="KW-0472">Membrane</keyword>
<proteinExistence type="predicted"/>
<protein>
    <submittedName>
        <fullName evidence="2">Uncharacterized protein</fullName>
    </submittedName>
</protein>
<reference evidence="2 3" key="1">
    <citation type="submission" date="2017-04" db="EMBL/GenBank/DDBJ databases">
        <authorList>
            <person name="Afonso C.L."/>
            <person name="Miller P.J."/>
            <person name="Scott M.A."/>
            <person name="Spackman E."/>
            <person name="Goraichik I."/>
            <person name="Dimitrov K.M."/>
            <person name="Suarez D.L."/>
            <person name="Swayne D.E."/>
        </authorList>
    </citation>
    <scope>NUCLEOTIDE SEQUENCE [LARGE SCALE GENOMIC DNA]</scope>
    <source>
        <strain evidence="2 3">N3/975</strain>
    </source>
</reference>
<feature type="transmembrane region" description="Helical" evidence="1">
    <location>
        <begin position="53"/>
        <end position="70"/>
    </location>
</feature>
<keyword evidence="3" id="KW-1185">Reference proteome</keyword>
<organism evidence="2 3">
    <name type="scientific">Paenibacillus uliginis N3/975</name>
    <dbReference type="NCBI Taxonomy" id="1313296"/>
    <lineage>
        <taxon>Bacteria</taxon>
        <taxon>Bacillati</taxon>
        <taxon>Bacillota</taxon>
        <taxon>Bacilli</taxon>
        <taxon>Bacillales</taxon>
        <taxon>Paenibacillaceae</taxon>
        <taxon>Paenibacillus</taxon>
    </lineage>
</organism>
<evidence type="ECO:0000313" key="3">
    <source>
        <dbReference type="Proteomes" id="UP000192940"/>
    </source>
</evidence>
<evidence type="ECO:0000256" key="1">
    <source>
        <dbReference type="SAM" id="Phobius"/>
    </source>
</evidence>